<dbReference type="PANTHER" id="PTHR11145:SF8">
    <property type="entry name" value="RE57120P"/>
    <property type="match status" value="1"/>
</dbReference>
<name>A0AAU9WWQ0_9CNID</name>
<dbReference type="InterPro" id="IPR003131">
    <property type="entry name" value="T1-type_BTB"/>
</dbReference>
<protein>
    <recommendedName>
        <fullName evidence="1">Potassium channel tetramerisation-type BTB domain-containing protein</fullName>
    </recommendedName>
</protein>
<dbReference type="InterPro" id="IPR011333">
    <property type="entry name" value="SKP1/BTB/POZ_sf"/>
</dbReference>
<organism evidence="2 3">
    <name type="scientific">Pocillopora meandrina</name>
    <dbReference type="NCBI Taxonomy" id="46732"/>
    <lineage>
        <taxon>Eukaryota</taxon>
        <taxon>Metazoa</taxon>
        <taxon>Cnidaria</taxon>
        <taxon>Anthozoa</taxon>
        <taxon>Hexacorallia</taxon>
        <taxon>Scleractinia</taxon>
        <taxon>Astrocoeniina</taxon>
        <taxon>Pocilloporidae</taxon>
        <taxon>Pocillopora</taxon>
    </lineage>
</organism>
<reference evidence="2 3" key="1">
    <citation type="submission" date="2022-05" db="EMBL/GenBank/DDBJ databases">
        <authorList>
            <consortium name="Genoscope - CEA"/>
            <person name="William W."/>
        </authorList>
    </citation>
    <scope>NUCLEOTIDE SEQUENCE [LARGE SCALE GENOMIC DNA]</scope>
</reference>
<dbReference type="Pfam" id="PF02214">
    <property type="entry name" value="BTB_2"/>
    <property type="match status" value="1"/>
</dbReference>
<proteinExistence type="predicted"/>
<sequence>MLAAMFSGRYEIERCKDGAFFINRDGTHFRFILNYLRNGELILPDGATFLKELEVETKFYPIQEILDDLVSKGPQNFKESVILTNEEHRSVLSGWLPQQDGKWQLLMRASEEGFQAKTFHP</sequence>
<dbReference type="GO" id="GO:0051260">
    <property type="term" value="P:protein homooligomerization"/>
    <property type="evidence" value="ECO:0007669"/>
    <property type="project" value="InterPro"/>
</dbReference>
<accession>A0AAU9WWQ0</accession>
<evidence type="ECO:0000313" key="2">
    <source>
        <dbReference type="EMBL" id="CAH3128267.1"/>
    </source>
</evidence>
<dbReference type="InterPro" id="IPR045068">
    <property type="entry name" value="BACURD1-3"/>
</dbReference>
<evidence type="ECO:0000259" key="1">
    <source>
        <dbReference type="Pfam" id="PF02214"/>
    </source>
</evidence>
<dbReference type="AlphaFoldDB" id="A0AAU9WWQ0"/>
<feature type="domain" description="Potassium channel tetramerisation-type BTB" evidence="1">
    <location>
        <begin position="2"/>
        <end position="65"/>
    </location>
</feature>
<comment type="caution">
    <text evidence="2">The sequence shown here is derived from an EMBL/GenBank/DDBJ whole genome shotgun (WGS) entry which is preliminary data.</text>
</comment>
<keyword evidence="3" id="KW-1185">Reference proteome</keyword>
<dbReference type="Gene3D" id="3.30.710.10">
    <property type="entry name" value="Potassium Channel Kv1.1, Chain A"/>
    <property type="match status" value="1"/>
</dbReference>
<evidence type="ECO:0000313" key="3">
    <source>
        <dbReference type="Proteomes" id="UP001159428"/>
    </source>
</evidence>
<dbReference type="SUPFAM" id="SSF54695">
    <property type="entry name" value="POZ domain"/>
    <property type="match status" value="1"/>
</dbReference>
<dbReference type="EMBL" id="CALNXJ010000023">
    <property type="protein sequence ID" value="CAH3128267.1"/>
    <property type="molecule type" value="Genomic_DNA"/>
</dbReference>
<dbReference type="PANTHER" id="PTHR11145">
    <property type="entry name" value="BTB/POZ DOMAIN-CONTAINING ADAPTER FOR CUL3-MEDIATED RHOA DEGRADATION PROTEIN FAMILY MEMBER"/>
    <property type="match status" value="1"/>
</dbReference>
<dbReference type="Proteomes" id="UP001159428">
    <property type="component" value="Unassembled WGS sequence"/>
</dbReference>
<gene>
    <name evidence="2" type="ORF">PMEA_00013393</name>
</gene>